<dbReference type="RefSeq" id="WP_059757541.1">
    <property type="nucleotide sequence ID" value="NZ_LDUG01000036.1"/>
</dbReference>
<feature type="transmembrane region" description="Helical" evidence="1">
    <location>
        <begin position="201"/>
        <end position="223"/>
    </location>
</feature>
<keyword evidence="1" id="KW-1133">Transmembrane helix</keyword>
<dbReference type="PANTHER" id="PTHR30188">
    <property type="entry name" value="ABC TRANSPORTER PERMEASE PROTEIN-RELATED"/>
    <property type="match status" value="1"/>
</dbReference>
<dbReference type="AlphaFoldDB" id="A0A106BKW1"/>
<dbReference type="Proteomes" id="UP000064243">
    <property type="component" value="Unassembled WGS sequence"/>
</dbReference>
<keyword evidence="3" id="KW-1185">Reference proteome</keyword>
<accession>A0A106BKW1</accession>
<dbReference type="PATRIC" id="fig|36861.3.peg.2445"/>
<dbReference type="PANTHER" id="PTHR30188:SF4">
    <property type="entry name" value="PROTEIN TRIGALACTOSYLDIACYLGLYCEROL 1, CHLOROPLASTIC"/>
    <property type="match status" value="1"/>
</dbReference>
<evidence type="ECO:0000256" key="1">
    <source>
        <dbReference type="SAM" id="Phobius"/>
    </source>
</evidence>
<feature type="transmembrane region" description="Helical" evidence="1">
    <location>
        <begin position="243"/>
        <end position="261"/>
    </location>
</feature>
<comment type="caution">
    <text evidence="2">The sequence shown here is derived from an EMBL/GenBank/DDBJ whole genome shotgun (WGS) entry which is preliminary data.</text>
</comment>
<name>A0A106BKW1_THIDE</name>
<dbReference type="EMBL" id="LDUG01000036">
    <property type="protein sequence ID" value="KVW94345.1"/>
    <property type="molecule type" value="Genomic_DNA"/>
</dbReference>
<keyword evidence="1" id="KW-0472">Membrane</keyword>
<dbReference type="InterPro" id="IPR030802">
    <property type="entry name" value="Permease_MalE"/>
</dbReference>
<evidence type="ECO:0000313" key="2">
    <source>
        <dbReference type="EMBL" id="KVW94345.1"/>
    </source>
</evidence>
<keyword evidence="1" id="KW-0812">Transmembrane</keyword>
<proteinExistence type="predicted"/>
<sequence>MNFLTASIESLGAKVVGWFTVGYAMFAFLAKAGLLLLDRTTWNRATFDVVVKQVYFTAVQILPVFLGYALVISWLIITIILSTARDFGLTAFASEMTIRVLVLELLPFLTALFIALRSGSAINTEVALMQVNNELDALAHCKVPPMQFEFLPRLIGGVVSVVILAGLAGLLALLMGYLTIYGMSTAGFEPYTQTIAKIFDFTIMAGLLVKCALFGLAVTLIPVTAGLETPKKLFMVPVSVLRGMMRVFFAIVTIEVVSLALKYI</sequence>
<dbReference type="GO" id="GO:0043190">
    <property type="term" value="C:ATP-binding cassette (ABC) transporter complex"/>
    <property type="evidence" value="ECO:0007669"/>
    <property type="project" value="InterPro"/>
</dbReference>
<dbReference type="OrthoDB" id="8903628at2"/>
<dbReference type="Pfam" id="PF02405">
    <property type="entry name" value="MlaE"/>
    <property type="match status" value="1"/>
</dbReference>
<dbReference type="eggNOG" id="COG0767">
    <property type="taxonomic scope" value="Bacteria"/>
</dbReference>
<evidence type="ECO:0000313" key="3">
    <source>
        <dbReference type="Proteomes" id="UP000064243"/>
    </source>
</evidence>
<gene>
    <name evidence="2" type="ORF">ABW22_13280</name>
</gene>
<dbReference type="STRING" id="1123392.GCA_000376425_02958"/>
<dbReference type="GO" id="GO:0005548">
    <property type="term" value="F:phospholipid transporter activity"/>
    <property type="evidence" value="ECO:0007669"/>
    <property type="project" value="TreeGrafter"/>
</dbReference>
<feature type="transmembrane region" description="Helical" evidence="1">
    <location>
        <begin position="57"/>
        <end position="84"/>
    </location>
</feature>
<protein>
    <submittedName>
        <fullName evidence="2">ABC transporter permease</fullName>
    </submittedName>
</protein>
<reference evidence="2 3" key="1">
    <citation type="journal article" date="2015" name="Appl. Environ. Microbiol.">
        <title>Aerobic and Anaerobic Thiosulfate Oxidation by a Cold-Adapted, Subglacial Chemoautotroph.</title>
        <authorList>
            <person name="Harrold Z.R."/>
            <person name="Skidmore M.L."/>
            <person name="Hamilton T.L."/>
            <person name="Desch L."/>
            <person name="Amada K."/>
            <person name="van Gelder W."/>
            <person name="Glover K."/>
            <person name="Roden E.E."/>
            <person name="Boyd E.S."/>
        </authorList>
    </citation>
    <scope>NUCLEOTIDE SEQUENCE [LARGE SCALE GENOMIC DNA]</scope>
    <source>
        <strain evidence="2 3">RG</strain>
    </source>
</reference>
<organism evidence="2 3">
    <name type="scientific">Thiobacillus denitrificans</name>
    <dbReference type="NCBI Taxonomy" id="36861"/>
    <lineage>
        <taxon>Bacteria</taxon>
        <taxon>Pseudomonadati</taxon>
        <taxon>Pseudomonadota</taxon>
        <taxon>Betaproteobacteria</taxon>
        <taxon>Nitrosomonadales</taxon>
        <taxon>Thiobacillaceae</taxon>
        <taxon>Thiobacillus</taxon>
    </lineage>
</organism>
<feature type="transmembrane region" description="Helical" evidence="1">
    <location>
        <begin position="15"/>
        <end position="37"/>
    </location>
</feature>
<feature type="transmembrane region" description="Helical" evidence="1">
    <location>
        <begin position="154"/>
        <end position="180"/>
    </location>
</feature>